<keyword evidence="2" id="KW-0812">Transmembrane</keyword>
<proteinExistence type="predicted"/>
<evidence type="ECO:0000256" key="2">
    <source>
        <dbReference type="SAM" id="Phobius"/>
    </source>
</evidence>
<feature type="transmembrane region" description="Helical" evidence="2">
    <location>
        <begin position="41"/>
        <end position="62"/>
    </location>
</feature>
<dbReference type="CDD" id="cd06577">
    <property type="entry name" value="PASTA_pknB"/>
    <property type="match status" value="2"/>
</dbReference>
<dbReference type="AlphaFoldDB" id="A0A6L9SS49"/>
<comment type="caution">
    <text evidence="4">The sequence shown here is derived from an EMBL/GenBank/DDBJ whole genome shotgun (WGS) entry which is preliminary data.</text>
</comment>
<protein>
    <submittedName>
        <fullName evidence="4">PASTA domain-containing protein</fullName>
    </submittedName>
</protein>
<reference evidence="4 5" key="1">
    <citation type="submission" date="2019-10" db="EMBL/GenBank/DDBJ databases">
        <title>Bifidobacterium from non-human primates.</title>
        <authorList>
            <person name="Modesto M."/>
        </authorList>
    </citation>
    <scope>NUCLEOTIDE SEQUENCE [LARGE SCALE GENOMIC DNA]</scope>
    <source>
        <strain evidence="4 5">SMA15</strain>
    </source>
</reference>
<keyword evidence="2" id="KW-0472">Membrane</keyword>
<gene>
    <name evidence="4" type="ORF">GFD21_06145</name>
</gene>
<feature type="domain" description="PASTA" evidence="3">
    <location>
        <begin position="218"/>
        <end position="284"/>
    </location>
</feature>
<dbReference type="Pfam" id="PF03793">
    <property type="entry name" value="PASTA"/>
    <property type="match status" value="1"/>
</dbReference>
<evidence type="ECO:0000256" key="1">
    <source>
        <dbReference type="SAM" id="MobiDB-lite"/>
    </source>
</evidence>
<evidence type="ECO:0000313" key="5">
    <source>
        <dbReference type="Proteomes" id="UP000483293"/>
    </source>
</evidence>
<dbReference type="InterPro" id="IPR005543">
    <property type="entry name" value="PASTA_dom"/>
</dbReference>
<accession>A0A6L9SS49</accession>
<feature type="compositionally biased region" description="Basic and acidic residues" evidence="1">
    <location>
        <begin position="545"/>
        <end position="566"/>
    </location>
</feature>
<dbReference type="PROSITE" id="PS51178">
    <property type="entry name" value="PASTA"/>
    <property type="match status" value="1"/>
</dbReference>
<evidence type="ECO:0000259" key="3">
    <source>
        <dbReference type="PROSITE" id="PS51178"/>
    </source>
</evidence>
<dbReference type="Proteomes" id="UP000483293">
    <property type="component" value="Unassembled WGS sequence"/>
</dbReference>
<evidence type="ECO:0000313" key="4">
    <source>
        <dbReference type="EMBL" id="NEG55354.1"/>
    </source>
</evidence>
<dbReference type="Gene3D" id="3.30.10.20">
    <property type="match status" value="1"/>
</dbReference>
<organism evidence="4 5">
    <name type="scientific">Bifidobacterium platyrrhinorum</name>
    <dbReference type="NCBI Taxonomy" id="2661628"/>
    <lineage>
        <taxon>Bacteria</taxon>
        <taxon>Bacillati</taxon>
        <taxon>Actinomycetota</taxon>
        <taxon>Actinomycetes</taxon>
        <taxon>Bifidobacteriales</taxon>
        <taxon>Bifidobacteriaceae</taxon>
        <taxon>Bifidobacterium</taxon>
    </lineage>
</organism>
<sequence>MPPAEGENPAPAAPAGAAAGVPADAAAVAAAPARKKLSKPVVIGIVALVAVIVAGLAAFLTYRSEVWGGKSLPDPASITSQASGKNGKKGSVVKAKDVTEALKAKGLKTKTEKVFSGSDAGVFVGYKGFSQGERVDAGSTVTVQESAGPGVPADTIGKDVNKVVSTFENMGVPVHYKQVIVNDTKNTPAGRVVATYPAAGQGVAKDELDKGIFVGVATKGDGLGADIIGKDKDKVESDLESQGYDVTMRPRFSSKKNVGKITGSDPAPGSAMSEGDEITLYYGIDAKGVKEAYSIHNSPETGASTNMLGVSGVASGTWCNNAGDCITFDNKDSGDDLDTGSIPYPTGKDGTEYGEYSTLISCDAIQQPYCSNSKAGYLLTGDTGAFELMPGQSLTNYWCGSTRVDGNSVGGTTCDDGEYHMQDYFVVVPEGADLKSLENDGFFDKDALAAAKKQKSVDTDRPFLLYRDPKLYDKTTAARSMSNGMANSNPFLPYNGYGSGKDKIVKMKPAPSDDTAYYLVEQAGSYDWDDLPDANVDTGSSKTKSSGDKTDAKQSKKSKTYSEDEIRSAVDDGDFTPIAGTYCLKSDDSCVTLDKSGTLKVKDGESPDLYSHATKLTMRTGSWDRYYSSPEDAPFLDLTGPDSDYQCKTMSGESLSGSDCLDSMDVIEANITQRPLNPLYIFKGATFDVADGGTPFNASSEGDFDSSKPCLYFMGYHMNNAPTTDTVYYLQ</sequence>
<dbReference type="EMBL" id="WHZV01000004">
    <property type="protein sequence ID" value="NEG55354.1"/>
    <property type="molecule type" value="Genomic_DNA"/>
</dbReference>
<feature type="region of interest" description="Disordered" evidence="1">
    <location>
        <begin position="530"/>
        <end position="566"/>
    </location>
</feature>
<keyword evidence="2" id="KW-1133">Transmembrane helix</keyword>
<name>A0A6L9SS49_9BIFI</name>
<keyword evidence="5" id="KW-1185">Reference proteome</keyword>